<keyword evidence="4" id="KW-1185">Reference proteome</keyword>
<comment type="caution">
    <text evidence="3">The sequence shown here is derived from an EMBL/GenBank/DDBJ whole genome shotgun (WGS) entry which is preliminary data.</text>
</comment>
<name>A0ABT2U1V0_9FIRM</name>
<dbReference type="NCBIfam" id="TIGR01554">
    <property type="entry name" value="major_cap_HK97"/>
    <property type="match status" value="1"/>
</dbReference>
<dbReference type="RefSeq" id="WP_147573926.1">
    <property type="nucleotide sequence ID" value="NZ_JAOQJE010000004.1"/>
</dbReference>
<accession>A0ABT2U1V0</accession>
<reference evidence="3 4" key="1">
    <citation type="journal article" date="2021" name="ISME Commun">
        <title>Automated analysis of genomic sequences facilitates high-throughput and comprehensive description of bacteria.</title>
        <authorList>
            <person name="Hitch T.C.A."/>
        </authorList>
    </citation>
    <scope>NUCLEOTIDE SEQUENCE [LARGE SCALE GENOMIC DNA]</scope>
    <source>
        <strain evidence="3 4">Sanger_34</strain>
    </source>
</reference>
<feature type="domain" description="Phage capsid-like C-terminal" evidence="2">
    <location>
        <begin position="124"/>
        <end position="391"/>
    </location>
</feature>
<organism evidence="3 4">
    <name type="scientific">Agathobaculum ammoniilyticum</name>
    <dbReference type="NCBI Taxonomy" id="2981778"/>
    <lineage>
        <taxon>Bacteria</taxon>
        <taxon>Bacillati</taxon>
        <taxon>Bacillota</taxon>
        <taxon>Clostridia</taxon>
        <taxon>Eubacteriales</taxon>
        <taxon>Butyricicoccaceae</taxon>
        <taxon>Agathobaculum</taxon>
    </lineage>
</organism>
<dbReference type="Pfam" id="PF05065">
    <property type="entry name" value="Phage_capsid"/>
    <property type="match status" value="1"/>
</dbReference>
<dbReference type="Gene3D" id="3.30.2320.10">
    <property type="entry name" value="hypothetical protein PF0899 domain"/>
    <property type="match status" value="1"/>
</dbReference>
<dbReference type="SUPFAM" id="SSF56563">
    <property type="entry name" value="Major capsid protein gp5"/>
    <property type="match status" value="1"/>
</dbReference>
<dbReference type="Gene3D" id="3.30.2400.10">
    <property type="entry name" value="Major capsid protein gp5"/>
    <property type="match status" value="1"/>
</dbReference>
<sequence>MKKKLLDLLAKKKAVLDKMKAADTANDQTAFDAAQAELAPIDAEIARVKAIMHAEEGLPEGNAGMDPTGAPRTPVNSNECLHAFCECIRAQARGDRTRFLENAEIVTRAVLNEGALTEGTPADGGLIVPQDIQTAINERKRALNPLSALFHVETVSTNTGSRVYDTQPTKGFTKVAEMGTISRDDKPSFEQVKYTVEDYALIVPVSNDLLNDTDQNLIAYLSRWLAKKDVITENNLLLALLKALDAGATAVAPTGALKSIKTIVNTLLDPMIASGASFLTNQTGFNFLDTLEDAQGRPLLQPNPVQPSQYMIGGRAVHVVSDAVLPNADTPTTPLYVGDFASFGTLFRRQTMQLDSTTVGGNAWNTNSTEVRAITRLDAVTTDEDAVAAAKISLTDPASEEEESP</sequence>
<evidence type="ECO:0000313" key="3">
    <source>
        <dbReference type="EMBL" id="MCU6788594.1"/>
    </source>
</evidence>
<dbReference type="EMBL" id="JAOQJE010000004">
    <property type="protein sequence ID" value="MCU6788594.1"/>
    <property type="molecule type" value="Genomic_DNA"/>
</dbReference>
<dbReference type="InterPro" id="IPR024455">
    <property type="entry name" value="Phage_capsid"/>
</dbReference>
<evidence type="ECO:0000259" key="2">
    <source>
        <dbReference type="Pfam" id="PF05065"/>
    </source>
</evidence>
<dbReference type="Proteomes" id="UP001652397">
    <property type="component" value="Unassembled WGS sequence"/>
</dbReference>
<evidence type="ECO:0000313" key="4">
    <source>
        <dbReference type="Proteomes" id="UP001652397"/>
    </source>
</evidence>
<gene>
    <name evidence="3" type="ORF">OCV66_05745</name>
</gene>
<dbReference type="InterPro" id="IPR054612">
    <property type="entry name" value="Phage_capsid-like_C"/>
</dbReference>
<proteinExistence type="predicted"/>
<protein>
    <submittedName>
        <fullName evidence="3">Phage major capsid protein</fullName>
    </submittedName>
</protein>
<comment type="subcellular location">
    <subcellularLocation>
        <location evidence="1">Virion</location>
    </subcellularLocation>
</comment>
<evidence type="ECO:0000256" key="1">
    <source>
        <dbReference type="ARBA" id="ARBA00004328"/>
    </source>
</evidence>